<proteinExistence type="predicted"/>
<dbReference type="Proteomes" id="UP000176493">
    <property type="component" value="Unassembled WGS sequence"/>
</dbReference>
<gene>
    <name evidence="1" type="ORF">A2W52_03275</name>
</gene>
<comment type="caution">
    <text evidence="1">The sequence shown here is derived from an EMBL/GenBank/DDBJ whole genome shotgun (WGS) entry which is preliminary data.</text>
</comment>
<dbReference type="EMBL" id="MHRJ01000037">
    <property type="protein sequence ID" value="OHA21897.1"/>
    <property type="molecule type" value="Genomic_DNA"/>
</dbReference>
<evidence type="ECO:0000313" key="2">
    <source>
        <dbReference type="Proteomes" id="UP000176493"/>
    </source>
</evidence>
<organism evidence="1 2">
    <name type="scientific">Candidatus Taylorbacteria bacterium RIFCSPHIGHO2_02_49_25</name>
    <dbReference type="NCBI Taxonomy" id="1802305"/>
    <lineage>
        <taxon>Bacteria</taxon>
        <taxon>Candidatus Tayloriibacteriota</taxon>
    </lineage>
</organism>
<protein>
    <submittedName>
        <fullName evidence="1">Uncharacterized protein</fullName>
    </submittedName>
</protein>
<evidence type="ECO:0000313" key="1">
    <source>
        <dbReference type="EMBL" id="OHA21897.1"/>
    </source>
</evidence>
<dbReference type="AlphaFoldDB" id="A0A1G2MDC0"/>
<accession>A0A1G2MDC0</accession>
<name>A0A1G2MDC0_9BACT</name>
<reference evidence="1 2" key="1">
    <citation type="journal article" date="2016" name="Nat. Commun.">
        <title>Thousands of microbial genomes shed light on interconnected biogeochemical processes in an aquifer system.</title>
        <authorList>
            <person name="Anantharaman K."/>
            <person name="Brown C.T."/>
            <person name="Hug L.A."/>
            <person name="Sharon I."/>
            <person name="Castelle C.J."/>
            <person name="Probst A.J."/>
            <person name="Thomas B.C."/>
            <person name="Singh A."/>
            <person name="Wilkins M.J."/>
            <person name="Karaoz U."/>
            <person name="Brodie E.L."/>
            <person name="Williams K.H."/>
            <person name="Hubbard S.S."/>
            <person name="Banfield J.F."/>
        </authorList>
    </citation>
    <scope>NUCLEOTIDE SEQUENCE [LARGE SCALE GENOMIC DNA]</scope>
</reference>
<sequence length="134" mass="14940">MTAMTAGASAFRALPLTGSSAKSRLCILLFRNPNDFLVFIFFSFPIRTGSAPEFAYSLTQAEWHVLTFVSRQWAGCLLKRRLKMMSFPRKRSMNLIAALELNTFQNLPFSAPSSPWIPEIFGLPACAKEASTGR</sequence>